<dbReference type="AlphaFoldDB" id="A0AAN6YBQ6"/>
<dbReference type="Proteomes" id="UP001301769">
    <property type="component" value="Unassembled WGS sequence"/>
</dbReference>
<dbReference type="InterPro" id="IPR050471">
    <property type="entry name" value="AB_hydrolase"/>
</dbReference>
<evidence type="ECO:0000313" key="2">
    <source>
        <dbReference type="EMBL" id="KAK4213087.1"/>
    </source>
</evidence>
<feature type="domain" description="AB hydrolase-1" evidence="1">
    <location>
        <begin position="93"/>
        <end position="324"/>
    </location>
</feature>
<organism evidence="2 3">
    <name type="scientific">Rhypophila decipiens</name>
    <dbReference type="NCBI Taxonomy" id="261697"/>
    <lineage>
        <taxon>Eukaryota</taxon>
        <taxon>Fungi</taxon>
        <taxon>Dikarya</taxon>
        <taxon>Ascomycota</taxon>
        <taxon>Pezizomycotina</taxon>
        <taxon>Sordariomycetes</taxon>
        <taxon>Sordariomycetidae</taxon>
        <taxon>Sordariales</taxon>
        <taxon>Naviculisporaceae</taxon>
        <taxon>Rhypophila</taxon>
    </lineage>
</organism>
<name>A0AAN6YBQ6_9PEZI</name>
<reference evidence="2" key="2">
    <citation type="submission" date="2023-05" db="EMBL/GenBank/DDBJ databases">
        <authorList>
            <consortium name="Lawrence Berkeley National Laboratory"/>
            <person name="Steindorff A."/>
            <person name="Hensen N."/>
            <person name="Bonometti L."/>
            <person name="Westerberg I."/>
            <person name="Brannstrom I.O."/>
            <person name="Guillou S."/>
            <person name="Cros-Aarteil S."/>
            <person name="Calhoun S."/>
            <person name="Haridas S."/>
            <person name="Kuo A."/>
            <person name="Mondo S."/>
            <person name="Pangilinan J."/>
            <person name="Riley R."/>
            <person name="Labutti K."/>
            <person name="Andreopoulos B."/>
            <person name="Lipzen A."/>
            <person name="Chen C."/>
            <person name="Yanf M."/>
            <person name="Daum C."/>
            <person name="Ng V."/>
            <person name="Clum A."/>
            <person name="Ohm R."/>
            <person name="Martin F."/>
            <person name="Silar P."/>
            <person name="Natvig D."/>
            <person name="Lalanne C."/>
            <person name="Gautier V."/>
            <person name="Ament-Velasquez S.L."/>
            <person name="Kruys A."/>
            <person name="Hutchinson M.I."/>
            <person name="Powell A.J."/>
            <person name="Barry K."/>
            <person name="Miller A.N."/>
            <person name="Grigoriev I.V."/>
            <person name="Debuchy R."/>
            <person name="Gladieux P."/>
            <person name="Thoren M.H."/>
            <person name="Johannesson H."/>
        </authorList>
    </citation>
    <scope>NUCLEOTIDE SEQUENCE</scope>
    <source>
        <strain evidence="2">PSN293</strain>
    </source>
</reference>
<dbReference type="GO" id="GO:0016787">
    <property type="term" value="F:hydrolase activity"/>
    <property type="evidence" value="ECO:0007669"/>
    <property type="project" value="UniProtKB-KW"/>
</dbReference>
<dbReference type="SUPFAM" id="SSF53474">
    <property type="entry name" value="alpha/beta-Hydrolases"/>
    <property type="match status" value="1"/>
</dbReference>
<keyword evidence="2" id="KW-0378">Hydrolase</keyword>
<dbReference type="EMBL" id="MU858115">
    <property type="protein sequence ID" value="KAK4213087.1"/>
    <property type="molecule type" value="Genomic_DNA"/>
</dbReference>
<evidence type="ECO:0000313" key="3">
    <source>
        <dbReference type="Proteomes" id="UP001301769"/>
    </source>
</evidence>
<dbReference type="InterPro" id="IPR029058">
    <property type="entry name" value="AB_hydrolase_fold"/>
</dbReference>
<dbReference type="Gene3D" id="3.40.50.1820">
    <property type="entry name" value="alpha/beta hydrolase"/>
    <property type="match status" value="1"/>
</dbReference>
<keyword evidence="3" id="KW-1185">Reference proteome</keyword>
<comment type="caution">
    <text evidence="2">The sequence shown here is derived from an EMBL/GenBank/DDBJ whole genome shotgun (WGS) entry which is preliminary data.</text>
</comment>
<dbReference type="Pfam" id="PF12697">
    <property type="entry name" value="Abhydrolase_6"/>
    <property type="match status" value="1"/>
</dbReference>
<dbReference type="PANTHER" id="PTHR43433:SF5">
    <property type="entry name" value="AB HYDROLASE-1 DOMAIN-CONTAINING PROTEIN"/>
    <property type="match status" value="1"/>
</dbReference>
<protein>
    <submittedName>
        <fullName evidence="2">Alpha/Beta hydrolase protein</fullName>
    </submittedName>
</protein>
<reference evidence="2" key="1">
    <citation type="journal article" date="2023" name="Mol. Phylogenet. Evol.">
        <title>Genome-scale phylogeny and comparative genomics of the fungal order Sordariales.</title>
        <authorList>
            <person name="Hensen N."/>
            <person name="Bonometti L."/>
            <person name="Westerberg I."/>
            <person name="Brannstrom I.O."/>
            <person name="Guillou S."/>
            <person name="Cros-Aarteil S."/>
            <person name="Calhoun S."/>
            <person name="Haridas S."/>
            <person name="Kuo A."/>
            <person name="Mondo S."/>
            <person name="Pangilinan J."/>
            <person name="Riley R."/>
            <person name="LaButti K."/>
            <person name="Andreopoulos B."/>
            <person name="Lipzen A."/>
            <person name="Chen C."/>
            <person name="Yan M."/>
            <person name="Daum C."/>
            <person name="Ng V."/>
            <person name="Clum A."/>
            <person name="Steindorff A."/>
            <person name="Ohm R.A."/>
            <person name="Martin F."/>
            <person name="Silar P."/>
            <person name="Natvig D.O."/>
            <person name="Lalanne C."/>
            <person name="Gautier V."/>
            <person name="Ament-Velasquez S.L."/>
            <person name="Kruys A."/>
            <person name="Hutchinson M.I."/>
            <person name="Powell A.J."/>
            <person name="Barry K."/>
            <person name="Miller A.N."/>
            <person name="Grigoriev I.V."/>
            <person name="Debuchy R."/>
            <person name="Gladieux P."/>
            <person name="Hiltunen Thoren M."/>
            <person name="Johannesson H."/>
        </authorList>
    </citation>
    <scope>NUCLEOTIDE SEQUENCE</scope>
    <source>
        <strain evidence="2">PSN293</strain>
    </source>
</reference>
<evidence type="ECO:0000259" key="1">
    <source>
        <dbReference type="Pfam" id="PF12697"/>
    </source>
</evidence>
<proteinExistence type="predicted"/>
<accession>A0AAN6YBQ6</accession>
<dbReference type="PANTHER" id="PTHR43433">
    <property type="entry name" value="HYDROLASE, ALPHA/BETA FOLD FAMILY PROTEIN"/>
    <property type="match status" value="1"/>
</dbReference>
<dbReference type="InterPro" id="IPR000073">
    <property type="entry name" value="AB_hydrolase_1"/>
</dbReference>
<sequence length="335" mass="36925">MLLKRGQEEPILKYIIEMIFVRSLFIATVTMSVSAAQPSQATPGYVPLYQTLPPTPVLPPNARFAGSANINNISLWYTLYGPPLNKPQKKLPIVLLHGGKISSRWLTHQIQYLSSPPLSHPVIAIDTRSHGRSSDDPSVPLSYSLFANDTATLLRSHLDISRAGFVGWSDGANTILSLLIDHHSTPNAALVDRAFIFGANYRYDQLNVTGLLGIPFLNDLAGRMQSELTALTPTVPKDYAAFSTRVSEMQDTSPSWSAGDFGKIKTLYRDPKNAPIVWIVDGDSEEIVQRSVAGEMRDMIWGSSLVILPDVGHFAPVQDPGTFNAMLARWISRER</sequence>
<gene>
    <name evidence="2" type="ORF">QBC37DRAFT_423714</name>
</gene>